<dbReference type="GO" id="GO:0005198">
    <property type="term" value="F:structural molecule activity"/>
    <property type="evidence" value="ECO:0007669"/>
    <property type="project" value="InterPro"/>
</dbReference>
<keyword evidence="6 7" id="KW-0968">Cytoplasmic vesicle</keyword>
<comment type="similarity">
    <text evidence="3 7">Belongs to the clathrin light chain family.</text>
</comment>
<evidence type="ECO:0000256" key="4">
    <source>
        <dbReference type="ARBA" id="ARBA00023136"/>
    </source>
</evidence>
<dbReference type="InterPro" id="IPR000996">
    <property type="entry name" value="Clathrin_L-chain"/>
</dbReference>
<proteinExistence type="inferred from homology"/>
<dbReference type="PANTHER" id="PTHR10639:SF24">
    <property type="entry name" value="CLATHRIN LIGHT CHAIN 3"/>
    <property type="match status" value="1"/>
</dbReference>
<evidence type="ECO:0000313" key="9">
    <source>
        <dbReference type="EMBL" id="KAF5736582.1"/>
    </source>
</evidence>
<evidence type="ECO:0000256" key="1">
    <source>
        <dbReference type="ARBA" id="ARBA00003913"/>
    </source>
</evidence>
<reference evidence="9 10" key="1">
    <citation type="journal article" date="2020" name="Nat. Commun.">
        <title>Genome of Tripterygium wilfordii and identification of cytochrome P450 involved in triptolide biosynthesis.</title>
        <authorList>
            <person name="Tu L."/>
            <person name="Su P."/>
            <person name="Zhang Z."/>
            <person name="Gao L."/>
            <person name="Wang J."/>
            <person name="Hu T."/>
            <person name="Zhou J."/>
            <person name="Zhang Y."/>
            <person name="Zhao Y."/>
            <person name="Liu Y."/>
            <person name="Song Y."/>
            <person name="Tong Y."/>
            <person name="Lu Y."/>
            <person name="Yang J."/>
            <person name="Xu C."/>
            <person name="Jia M."/>
            <person name="Peters R.J."/>
            <person name="Huang L."/>
            <person name="Gao W."/>
        </authorList>
    </citation>
    <scope>NUCLEOTIDE SEQUENCE [LARGE SCALE GENOMIC DNA]</scope>
    <source>
        <strain evidence="10">cv. XIE 37</strain>
        <tissue evidence="9">Leaf</tissue>
    </source>
</reference>
<keyword evidence="5 7" id="KW-0168">Coated pit</keyword>
<gene>
    <name evidence="9" type="ORF">HS088_TW14G00727</name>
</gene>
<evidence type="ECO:0000256" key="2">
    <source>
        <dbReference type="ARBA" id="ARBA00004180"/>
    </source>
</evidence>
<feature type="region of interest" description="Disordered" evidence="8">
    <location>
        <begin position="211"/>
        <end position="242"/>
    </location>
</feature>
<evidence type="ECO:0000256" key="8">
    <source>
        <dbReference type="SAM" id="MobiDB-lite"/>
    </source>
</evidence>
<dbReference type="PANTHER" id="PTHR10639">
    <property type="entry name" value="CLATHRIN LIGHT CHAIN"/>
    <property type="match status" value="1"/>
</dbReference>
<evidence type="ECO:0000256" key="7">
    <source>
        <dbReference type="RuleBase" id="RU363137"/>
    </source>
</evidence>
<evidence type="ECO:0000313" key="10">
    <source>
        <dbReference type="Proteomes" id="UP000593562"/>
    </source>
</evidence>
<keyword evidence="10" id="KW-1185">Reference proteome</keyword>
<feature type="compositionally biased region" description="Basic and acidic residues" evidence="8">
    <location>
        <begin position="213"/>
        <end position="227"/>
    </location>
</feature>
<comment type="caution">
    <text evidence="9">The sequence shown here is derived from an EMBL/GenBank/DDBJ whole genome shotgun (WGS) entry which is preliminary data.</text>
</comment>
<comment type="function">
    <text evidence="1 7">Clathrin is the major protein of the polyhedral coat of coated pits and vesicles.</text>
</comment>
<keyword evidence="4 7" id="KW-0472">Membrane</keyword>
<dbReference type="GO" id="GO:0030132">
    <property type="term" value="C:clathrin coat of coated pit"/>
    <property type="evidence" value="ECO:0007669"/>
    <property type="project" value="InterPro"/>
</dbReference>
<accession>A0A7J7CR48</accession>
<organism evidence="9 10">
    <name type="scientific">Tripterygium wilfordii</name>
    <name type="common">Thunder God vine</name>
    <dbReference type="NCBI Taxonomy" id="458696"/>
    <lineage>
        <taxon>Eukaryota</taxon>
        <taxon>Viridiplantae</taxon>
        <taxon>Streptophyta</taxon>
        <taxon>Embryophyta</taxon>
        <taxon>Tracheophyta</taxon>
        <taxon>Spermatophyta</taxon>
        <taxon>Magnoliopsida</taxon>
        <taxon>eudicotyledons</taxon>
        <taxon>Gunneridae</taxon>
        <taxon>Pentapetalae</taxon>
        <taxon>rosids</taxon>
        <taxon>fabids</taxon>
        <taxon>Celastrales</taxon>
        <taxon>Celastraceae</taxon>
        <taxon>Tripterygium</taxon>
    </lineage>
</organism>
<protein>
    <recommendedName>
        <fullName evidence="7">Clathrin light chain</fullName>
    </recommendedName>
</protein>
<dbReference type="EMBL" id="JAAARO010000014">
    <property type="protein sequence ID" value="KAF5736582.1"/>
    <property type="molecule type" value="Genomic_DNA"/>
</dbReference>
<dbReference type="GO" id="GO:0006886">
    <property type="term" value="P:intracellular protein transport"/>
    <property type="evidence" value="ECO:0007669"/>
    <property type="project" value="InterPro"/>
</dbReference>
<dbReference type="OrthoDB" id="782264at2759"/>
<feature type="region of interest" description="Disordered" evidence="8">
    <location>
        <begin position="256"/>
        <end position="278"/>
    </location>
</feature>
<dbReference type="Proteomes" id="UP000593562">
    <property type="component" value="Unassembled WGS sequence"/>
</dbReference>
<name>A0A7J7CR48_TRIWF</name>
<evidence type="ECO:0000256" key="6">
    <source>
        <dbReference type="ARBA" id="ARBA00023329"/>
    </source>
</evidence>
<feature type="compositionally biased region" description="Polar residues" evidence="8">
    <location>
        <begin position="258"/>
        <end position="278"/>
    </location>
</feature>
<dbReference type="InParanoid" id="A0A7J7CR48"/>
<sequence>MSTFNNSFIPLDDDSVESVLVPTTTLNFDDEDSLGYGHHIQSQRFGSLGGDSDSVKDSAIDDGPIFSSNNNGSSFSGVDGIFISTSEIYASGSEFEPLANGEEFGESNGPILPAPSEMEREERYALREWRRENAMRLEEKEKREKEVLRHIIEEADEYKVEFYRKGEIRCENNKITNREREKVFVANLEKFHAEVDKDYWKAIGQLIPNEVPPIEKKRGKKDQDKKPSITVIQGPKPGKPADLSRMRHILLKLKHNTPSHLQPSPPSQRGSASNTETGGTVVTAAVAVAVAVA</sequence>
<dbReference type="GO" id="GO:0032050">
    <property type="term" value="F:clathrin heavy chain binding"/>
    <property type="evidence" value="ECO:0007669"/>
    <property type="project" value="TreeGrafter"/>
</dbReference>
<dbReference type="GO" id="GO:0072583">
    <property type="term" value="P:clathrin-dependent endocytosis"/>
    <property type="evidence" value="ECO:0007669"/>
    <property type="project" value="TreeGrafter"/>
</dbReference>
<evidence type="ECO:0000256" key="5">
    <source>
        <dbReference type="ARBA" id="ARBA00023176"/>
    </source>
</evidence>
<evidence type="ECO:0000256" key="3">
    <source>
        <dbReference type="ARBA" id="ARBA00005263"/>
    </source>
</evidence>
<dbReference type="GO" id="GO:0030130">
    <property type="term" value="C:clathrin coat of trans-Golgi network vesicle"/>
    <property type="evidence" value="ECO:0007669"/>
    <property type="project" value="InterPro"/>
</dbReference>
<comment type="subcellular location">
    <subcellularLocation>
        <location evidence="2 7">Cytoplasmic vesicle membrane</location>
        <topology evidence="2 7">Peripheral membrane protein</topology>
        <orientation evidence="2 7">Cytoplasmic side</orientation>
    </subcellularLocation>
    <subcellularLocation>
        <location evidence="7">Membrane</location>
        <location evidence="7">Coated pit</location>
        <topology evidence="7">Peripheral membrane protein</topology>
        <orientation evidence="7">Cytoplasmic side</orientation>
    </subcellularLocation>
    <text evidence="7">Cytoplasmic face of coated pits and vesicles.</text>
</comment>
<dbReference type="AlphaFoldDB" id="A0A7J7CR48"/>
<dbReference type="Pfam" id="PF01086">
    <property type="entry name" value="Clathrin_lg_ch"/>
    <property type="match status" value="1"/>
</dbReference>
<dbReference type="FunCoup" id="A0A7J7CR48">
    <property type="interactions" value="4199"/>
</dbReference>